<dbReference type="EMBL" id="EF101928">
    <property type="protein sequence ID" value="ABT16802.1"/>
    <property type="molecule type" value="Genomic_DNA"/>
</dbReference>
<keyword evidence="2" id="KW-1185">Reference proteome</keyword>
<accession>A7K9S8</accession>
<dbReference type="RefSeq" id="YP_001427149.1">
    <property type="nucleotide sequence ID" value="NC_008724.1"/>
</dbReference>
<dbReference type="Proteomes" id="UP000202420">
    <property type="component" value="Segment"/>
</dbReference>
<protein>
    <submittedName>
        <fullName evidence="1">Uncharacterized protein z668R</fullName>
    </submittedName>
</protein>
<sequence length="67" mass="7386">MFPSVIVSLLLKRSCNFCHDSGNFEIICSNFVMKSDGNITSSLHSIANVKFSSNALFIAFECDSFSL</sequence>
<gene>
    <name evidence="1" type="primary">z668R</name>
    <name evidence="1" type="ORF">ATCV1_z668R</name>
</gene>
<proteinExistence type="predicted"/>
<evidence type="ECO:0000313" key="2">
    <source>
        <dbReference type="Proteomes" id="UP000202420"/>
    </source>
</evidence>
<evidence type="ECO:0000313" key="1">
    <source>
        <dbReference type="EMBL" id="ABT16802.1"/>
    </source>
</evidence>
<organism evidence="1 2">
    <name type="scientific">Chlorovirus heliozoae</name>
    <dbReference type="NCBI Taxonomy" id="322019"/>
    <lineage>
        <taxon>Viruses</taxon>
        <taxon>Varidnaviria</taxon>
        <taxon>Bamfordvirae</taxon>
        <taxon>Nucleocytoviricota</taxon>
        <taxon>Megaviricetes</taxon>
        <taxon>Algavirales</taxon>
        <taxon>Phycodnaviridae</taxon>
        <taxon>Chlorovirus</taxon>
    </lineage>
</organism>
<reference evidence="1 2" key="1">
    <citation type="submission" date="2006-09" db="EMBL/GenBank/DDBJ databases">
        <title>Sequence and annotation of the 288-kb ATCV-1 virus that infects an endosymbiotic Chlorella strain of the heliozoon Acanthocystis turfacea.</title>
        <authorList>
            <person name="Fitzgerald L.A."/>
            <person name="Graves M.V."/>
            <person name="Li X."/>
            <person name="Pfitzner A.J.P."/>
            <person name="Hartigan J."/>
            <person name="Van Etten J.L."/>
        </authorList>
    </citation>
    <scope>NUCLEOTIDE SEQUENCE [LARGE SCALE GENOMIC DNA]</scope>
    <source>
        <strain evidence="1 2">ATCV-1</strain>
    </source>
</reference>
<dbReference type="GeneID" id="5470469"/>
<dbReference type="KEGG" id="vg:5470469"/>
<name>A7K9S8_9PHYC</name>